<feature type="domain" description="PASTA" evidence="12">
    <location>
        <begin position="416"/>
        <end position="482"/>
    </location>
</feature>
<evidence type="ECO:0000256" key="4">
    <source>
        <dbReference type="ARBA" id="ARBA00022741"/>
    </source>
</evidence>
<evidence type="ECO:0000256" key="3">
    <source>
        <dbReference type="ARBA" id="ARBA00022679"/>
    </source>
</evidence>
<dbReference type="PANTHER" id="PTHR43289:SF34">
    <property type="entry name" value="SERINE_THREONINE-PROTEIN KINASE YBDM-RELATED"/>
    <property type="match status" value="1"/>
</dbReference>
<dbReference type="EMBL" id="LR130778">
    <property type="protein sequence ID" value="VDN45869.1"/>
    <property type="molecule type" value="Genomic_DNA"/>
</dbReference>
<keyword evidence="10" id="KW-0812">Transmembrane</keyword>
<dbReference type="RefSeq" id="WP_125135464.1">
    <property type="nucleotide sequence ID" value="NZ_LR130778.1"/>
</dbReference>
<dbReference type="FunFam" id="1.10.510.10:FF:000021">
    <property type="entry name" value="Serine/threonine protein kinase"/>
    <property type="match status" value="1"/>
</dbReference>
<proteinExistence type="predicted"/>
<protein>
    <recommendedName>
        <fullName evidence="1">non-specific serine/threonine protein kinase</fullName>
        <ecNumber evidence="1">2.7.11.1</ecNumber>
    </recommendedName>
</protein>
<dbReference type="OrthoDB" id="9788659at2"/>
<keyword evidence="4 9" id="KW-0547">Nucleotide-binding</keyword>
<dbReference type="Pfam" id="PF00069">
    <property type="entry name" value="Pkinase"/>
    <property type="match status" value="1"/>
</dbReference>
<dbReference type="FunFam" id="3.30.200.20:FF:000035">
    <property type="entry name" value="Serine/threonine protein kinase Stk1"/>
    <property type="match status" value="1"/>
</dbReference>
<dbReference type="GO" id="GO:0004674">
    <property type="term" value="F:protein serine/threonine kinase activity"/>
    <property type="evidence" value="ECO:0007669"/>
    <property type="project" value="UniProtKB-KW"/>
</dbReference>
<evidence type="ECO:0000256" key="6">
    <source>
        <dbReference type="ARBA" id="ARBA00022840"/>
    </source>
</evidence>
<dbReference type="CDD" id="cd06577">
    <property type="entry name" value="PASTA_pknB"/>
    <property type="match status" value="3"/>
</dbReference>
<dbReference type="PROSITE" id="PS00108">
    <property type="entry name" value="PROTEIN_KINASE_ST"/>
    <property type="match status" value="1"/>
</dbReference>
<dbReference type="Pfam" id="PF03793">
    <property type="entry name" value="PASTA"/>
    <property type="match status" value="3"/>
</dbReference>
<dbReference type="GO" id="GO:0005524">
    <property type="term" value="F:ATP binding"/>
    <property type="evidence" value="ECO:0007669"/>
    <property type="project" value="UniProtKB-UniRule"/>
</dbReference>
<evidence type="ECO:0000259" key="11">
    <source>
        <dbReference type="PROSITE" id="PS50011"/>
    </source>
</evidence>
<dbReference type="InterPro" id="IPR008271">
    <property type="entry name" value="Ser/Thr_kinase_AS"/>
</dbReference>
<organism evidence="13 14">
    <name type="scientific">Petrocella atlantisensis</name>
    <dbReference type="NCBI Taxonomy" id="2173034"/>
    <lineage>
        <taxon>Bacteria</taxon>
        <taxon>Bacillati</taxon>
        <taxon>Bacillota</taxon>
        <taxon>Clostridia</taxon>
        <taxon>Lachnospirales</taxon>
        <taxon>Vallitaleaceae</taxon>
        <taxon>Petrocella</taxon>
    </lineage>
</organism>
<keyword evidence="3" id="KW-0808">Transferase</keyword>
<dbReference type="PROSITE" id="PS51178">
    <property type="entry name" value="PASTA"/>
    <property type="match status" value="3"/>
</dbReference>
<dbReference type="InterPro" id="IPR017441">
    <property type="entry name" value="Protein_kinase_ATP_BS"/>
</dbReference>
<dbReference type="InterPro" id="IPR000719">
    <property type="entry name" value="Prot_kinase_dom"/>
</dbReference>
<evidence type="ECO:0000256" key="2">
    <source>
        <dbReference type="ARBA" id="ARBA00022527"/>
    </source>
</evidence>
<evidence type="ECO:0000256" key="5">
    <source>
        <dbReference type="ARBA" id="ARBA00022777"/>
    </source>
</evidence>
<evidence type="ECO:0000259" key="12">
    <source>
        <dbReference type="PROSITE" id="PS51178"/>
    </source>
</evidence>
<keyword evidence="5" id="KW-0418">Kinase</keyword>
<comment type="catalytic activity">
    <reaction evidence="7">
        <text>L-threonyl-[protein] + ATP = O-phospho-L-threonyl-[protein] + ADP + H(+)</text>
        <dbReference type="Rhea" id="RHEA:46608"/>
        <dbReference type="Rhea" id="RHEA-COMP:11060"/>
        <dbReference type="Rhea" id="RHEA-COMP:11605"/>
        <dbReference type="ChEBI" id="CHEBI:15378"/>
        <dbReference type="ChEBI" id="CHEBI:30013"/>
        <dbReference type="ChEBI" id="CHEBI:30616"/>
        <dbReference type="ChEBI" id="CHEBI:61977"/>
        <dbReference type="ChEBI" id="CHEBI:456216"/>
        <dbReference type="EC" id="2.7.11.1"/>
    </reaction>
</comment>
<evidence type="ECO:0000313" key="14">
    <source>
        <dbReference type="Proteomes" id="UP000279029"/>
    </source>
</evidence>
<dbReference type="EC" id="2.7.11.1" evidence="1"/>
<dbReference type="Gene3D" id="3.30.10.20">
    <property type="match status" value="3"/>
</dbReference>
<dbReference type="PROSITE" id="PS50011">
    <property type="entry name" value="PROTEIN_KINASE_DOM"/>
    <property type="match status" value="1"/>
</dbReference>
<reference evidence="13 14" key="1">
    <citation type="submission" date="2018-09" db="EMBL/GenBank/DDBJ databases">
        <authorList>
            <person name="Postec A."/>
        </authorList>
    </citation>
    <scope>NUCLEOTIDE SEQUENCE [LARGE SCALE GENOMIC DNA]</scope>
    <source>
        <strain evidence="13">70B-A</strain>
    </source>
</reference>
<evidence type="ECO:0000256" key="9">
    <source>
        <dbReference type="PROSITE-ProRule" id="PRU10141"/>
    </source>
</evidence>
<dbReference type="PANTHER" id="PTHR43289">
    <property type="entry name" value="MITOGEN-ACTIVATED PROTEIN KINASE KINASE KINASE 20-RELATED"/>
    <property type="match status" value="1"/>
</dbReference>
<feature type="domain" description="PASTA" evidence="12">
    <location>
        <begin position="348"/>
        <end position="415"/>
    </location>
</feature>
<keyword evidence="2" id="KW-0723">Serine/threonine-protein kinase</keyword>
<feature type="binding site" evidence="9">
    <location>
        <position position="41"/>
    </location>
    <ligand>
        <name>ATP</name>
        <dbReference type="ChEBI" id="CHEBI:30616"/>
    </ligand>
</feature>
<dbReference type="InterPro" id="IPR011009">
    <property type="entry name" value="Kinase-like_dom_sf"/>
</dbReference>
<keyword evidence="10" id="KW-1133">Transmembrane helix</keyword>
<dbReference type="Gene3D" id="3.30.200.20">
    <property type="entry name" value="Phosphorylase Kinase, domain 1"/>
    <property type="match status" value="1"/>
</dbReference>
<dbReference type="SMART" id="SM00220">
    <property type="entry name" value="S_TKc"/>
    <property type="match status" value="1"/>
</dbReference>
<dbReference type="AlphaFoldDB" id="A0A3P7RYK5"/>
<dbReference type="SUPFAM" id="SSF56112">
    <property type="entry name" value="Protein kinase-like (PK-like)"/>
    <property type="match status" value="1"/>
</dbReference>
<dbReference type="CDD" id="cd14014">
    <property type="entry name" value="STKc_PknB_like"/>
    <property type="match status" value="1"/>
</dbReference>
<keyword evidence="14" id="KW-1185">Reference proteome</keyword>
<evidence type="ECO:0000256" key="10">
    <source>
        <dbReference type="SAM" id="Phobius"/>
    </source>
</evidence>
<feature type="domain" description="Protein kinase" evidence="11">
    <location>
        <begin position="12"/>
        <end position="280"/>
    </location>
</feature>
<sequence length="640" mass="70394">MIQLGALINERYTIEEKIGSGGMSIVYKAKDIKLGRTVAIKILRDDYVYDDEFVGKFKVEAQAAASLSHVNIVNIYDVGNEKKTHFIVMEYLDGITLKEYIKTKGKLSNEETLRISACIASALDCAHTNHIFHRDIKPQNIIITKDGRVKVADFGIARIATGATIPAADMASGSVHYIPPEQAKSGYSNERSDIYSLGITMFEMITGSVPFTADSAVSVALKQIHDDLPNVKELNPEVDQNLEQIIIKATQKKPELRYHSSEALLIDLKKATSFPTESFVELNAYDADSPTMVLNNTQMRQIRSANDIEATSKPKVEKMVAVGAIISAIVMTLLILAFLFSIFRDSLMPVEITMPSLEHIPYSEAEVILEDLSLTLEVASSAYSDTHDKDTIISQDPIEGTIVGKEANIKVVLSLGVESFEVPDVMELNYDVAKDLLEDANFEGVISQEYNENIPVGVVFEQDPEFGTMMEKGSQVKLKVSLGKEDVFVVVPDVRRKSLDEAKALLSGAGLKVGPNISESYNDEIVEGQVIAMTVMPGTTVKEGYEVDLTISLGKEIRPVTKNITINNVLEQDEDSGIISVLLIKAGVSEEVFNKVVYHSDFDTPLNVPVTGLGSATIEVYKNGSLEYTQKLDFTEERAE</sequence>
<evidence type="ECO:0000313" key="13">
    <source>
        <dbReference type="EMBL" id="VDN45869.1"/>
    </source>
</evidence>
<accession>A0A3P7RYK5</accession>
<dbReference type="KEGG" id="cbar:PATL70BA_0032"/>
<feature type="domain" description="PASTA" evidence="12">
    <location>
        <begin position="483"/>
        <end position="553"/>
    </location>
</feature>
<dbReference type="PROSITE" id="PS00107">
    <property type="entry name" value="PROTEIN_KINASE_ATP"/>
    <property type="match status" value="1"/>
</dbReference>
<keyword evidence="6 9" id="KW-0067">ATP-binding</keyword>
<feature type="transmembrane region" description="Helical" evidence="10">
    <location>
        <begin position="319"/>
        <end position="343"/>
    </location>
</feature>
<gene>
    <name evidence="13" type="ORF">PATL70BA_0032</name>
</gene>
<dbReference type="SMART" id="SM00740">
    <property type="entry name" value="PASTA"/>
    <property type="match status" value="3"/>
</dbReference>
<dbReference type="NCBIfam" id="NF033483">
    <property type="entry name" value="PknB_PASTA_kin"/>
    <property type="match status" value="1"/>
</dbReference>
<comment type="catalytic activity">
    <reaction evidence="8">
        <text>L-seryl-[protein] + ATP = O-phospho-L-seryl-[protein] + ADP + H(+)</text>
        <dbReference type="Rhea" id="RHEA:17989"/>
        <dbReference type="Rhea" id="RHEA-COMP:9863"/>
        <dbReference type="Rhea" id="RHEA-COMP:11604"/>
        <dbReference type="ChEBI" id="CHEBI:15378"/>
        <dbReference type="ChEBI" id="CHEBI:29999"/>
        <dbReference type="ChEBI" id="CHEBI:30616"/>
        <dbReference type="ChEBI" id="CHEBI:83421"/>
        <dbReference type="ChEBI" id="CHEBI:456216"/>
        <dbReference type="EC" id="2.7.11.1"/>
    </reaction>
</comment>
<dbReference type="Gene3D" id="1.10.510.10">
    <property type="entry name" value="Transferase(Phosphotransferase) domain 1"/>
    <property type="match status" value="1"/>
</dbReference>
<name>A0A3P7RYK5_9FIRM</name>
<evidence type="ECO:0000256" key="7">
    <source>
        <dbReference type="ARBA" id="ARBA00047899"/>
    </source>
</evidence>
<dbReference type="Proteomes" id="UP000279029">
    <property type="component" value="Chromosome"/>
</dbReference>
<evidence type="ECO:0000256" key="1">
    <source>
        <dbReference type="ARBA" id="ARBA00012513"/>
    </source>
</evidence>
<keyword evidence="10" id="KW-0472">Membrane</keyword>
<dbReference type="InterPro" id="IPR005543">
    <property type="entry name" value="PASTA_dom"/>
</dbReference>
<evidence type="ECO:0000256" key="8">
    <source>
        <dbReference type="ARBA" id="ARBA00048679"/>
    </source>
</evidence>